<proteinExistence type="predicted"/>
<reference evidence="1 2" key="1">
    <citation type="submission" date="2013-09" db="EMBL/GenBank/DDBJ databases">
        <title>Genome sequencing of Arenimonas composti.</title>
        <authorList>
            <person name="Chen F."/>
            <person name="Wang G."/>
        </authorList>
    </citation>
    <scope>NUCLEOTIDE SEQUENCE [LARGE SCALE GENOMIC DNA]</scope>
    <source>
        <strain evidence="1 2">TR7-09</strain>
    </source>
</reference>
<organism evidence="1 2">
    <name type="scientific">Arenimonas composti TR7-09 = DSM 18010</name>
    <dbReference type="NCBI Taxonomy" id="1121013"/>
    <lineage>
        <taxon>Bacteria</taxon>
        <taxon>Pseudomonadati</taxon>
        <taxon>Pseudomonadota</taxon>
        <taxon>Gammaproteobacteria</taxon>
        <taxon>Lysobacterales</taxon>
        <taxon>Lysobacteraceae</taxon>
        <taxon>Arenimonas</taxon>
    </lineage>
</organism>
<evidence type="ECO:0008006" key="3">
    <source>
        <dbReference type="Google" id="ProtNLM"/>
    </source>
</evidence>
<keyword evidence="2" id="KW-1185">Reference proteome</keyword>
<gene>
    <name evidence="1" type="ORF">P873_07540</name>
</gene>
<dbReference type="OrthoDB" id="26322at2"/>
<protein>
    <recommendedName>
        <fullName evidence="3">Galactosyldiacylglycerol synthase</fullName>
    </recommendedName>
</protein>
<dbReference type="Proteomes" id="UP000029391">
    <property type="component" value="Unassembled WGS sequence"/>
</dbReference>
<sequence length="83" mass="9097">MFRISLKGSRTTLGDIGEADLKILVDQFEEEHSNDRDYFVNADSLQLLVEAGISPDFADMLRIALANAGAGDGDGIDIVWQRV</sequence>
<dbReference type="STRING" id="1121013.GCA_000426365_01705"/>
<dbReference type="EMBL" id="AWXU01000021">
    <property type="protein sequence ID" value="KFN50201.1"/>
    <property type="molecule type" value="Genomic_DNA"/>
</dbReference>
<accession>A0A091BEM9</accession>
<name>A0A091BEM9_9GAMM</name>
<dbReference type="RefSeq" id="WP_026816961.1">
    <property type="nucleotide sequence ID" value="NZ_AUFF01000003.1"/>
</dbReference>
<dbReference type="AlphaFoldDB" id="A0A091BEM9"/>
<evidence type="ECO:0000313" key="1">
    <source>
        <dbReference type="EMBL" id="KFN50201.1"/>
    </source>
</evidence>
<evidence type="ECO:0000313" key="2">
    <source>
        <dbReference type="Proteomes" id="UP000029391"/>
    </source>
</evidence>
<comment type="caution">
    <text evidence="1">The sequence shown here is derived from an EMBL/GenBank/DDBJ whole genome shotgun (WGS) entry which is preliminary data.</text>
</comment>